<dbReference type="AlphaFoldDB" id="A0AAD8XQ75"/>
<dbReference type="GeneID" id="85390820"/>
<comment type="caution">
    <text evidence="1">The sequence shown here is derived from an EMBL/GenBank/DDBJ whole genome shotgun (WGS) entry which is preliminary data.</text>
</comment>
<dbReference type="Proteomes" id="UP001244207">
    <property type="component" value="Unassembled WGS sequence"/>
</dbReference>
<accession>A0AAD8XQ75</accession>
<dbReference type="EMBL" id="JAHMHS010000002">
    <property type="protein sequence ID" value="KAK1731535.1"/>
    <property type="molecule type" value="Genomic_DNA"/>
</dbReference>
<organism evidence="1 2">
    <name type="scientific">Glomerella acutata</name>
    <name type="common">Colletotrichum acutatum</name>
    <dbReference type="NCBI Taxonomy" id="27357"/>
    <lineage>
        <taxon>Eukaryota</taxon>
        <taxon>Fungi</taxon>
        <taxon>Dikarya</taxon>
        <taxon>Ascomycota</taxon>
        <taxon>Pezizomycotina</taxon>
        <taxon>Sordariomycetes</taxon>
        <taxon>Hypocreomycetidae</taxon>
        <taxon>Glomerellales</taxon>
        <taxon>Glomerellaceae</taxon>
        <taxon>Colletotrichum</taxon>
        <taxon>Colletotrichum acutatum species complex</taxon>
    </lineage>
</organism>
<sequence length="70" mass="7488">MAWVMAPACSRVLECGGALWCCLGAYGAHSRGWELGSSSDNGPVAASPTQYILGYLTRMTALQHRGRSKQ</sequence>
<proteinExistence type="predicted"/>
<keyword evidence="2" id="KW-1185">Reference proteome</keyword>
<name>A0AAD8XQ75_GLOAC</name>
<dbReference type="RefSeq" id="XP_060371590.1">
    <property type="nucleotide sequence ID" value="XM_060506921.1"/>
</dbReference>
<evidence type="ECO:0000313" key="2">
    <source>
        <dbReference type="Proteomes" id="UP001244207"/>
    </source>
</evidence>
<evidence type="ECO:0000313" key="1">
    <source>
        <dbReference type="EMBL" id="KAK1731535.1"/>
    </source>
</evidence>
<gene>
    <name evidence="1" type="ORF">BDZ83DRAFT_597824</name>
</gene>
<protein>
    <submittedName>
        <fullName evidence="1">Uncharacterized protein</fullName>
    </submittedName>
</protein>
<reference evidence="1" key="1">
    <citation type="submission" date="2021-12" db="EMBL/GenBank/DDBJ databases">
        <title>Comparative genomics, transcriptomics and evolutionary studies reveal genomic signatures of adaptation to plant cell wall in hemibiotrophic fungi.</title>
        <authorList>
            <consortium name="DOE Joint Genome Institute"/>
            <person name="Baroncelli R."/>
            <person name="Diaz J.F."/>
            <person name="Benocci T."/>
            <person name="Peng M."/>
            <person name="Battaglia E."/>
            <person name="Haridas S."/>
            <person name="Andreopoulos W."/>
            <person name="Labutti K."/>
            <person name="Pangilinan J."/>
            <person name="Floch G.L."/>
            <person name="Makela M.R."/>
            <person name="Henrissat B."/>
            <person name="Grigoriev I.V."/>
            <person name="Crouch J.A."/>
            <person name="De Vries R.P."/>
            <person name="Sukno S.A."/>
            <person name="Thon M.R."/>
        </authorList>
    </citation>
    <scope>NUCLEOTIDE SEQUENCE</scope>
    <source>
        <strain evidence="1">CBS 112980</strain>
    </source>
</reference>